<proteinExistence type="predicted"/>
<feature type="compositionally biased region" description="Polar residues" evidence="1">
    <location>
        <begin position="91"/>
        <end position="103"/>
    </location>
</feature>
<feature type="region of interest" description="Disordered" evidence="1">
    <location>
        <begin position="87"/>
        <end position="150"/>
    </location>
</feature>
<reference evidence="2 3" key="1">
    <citation type="submission" date="2016-07" db="EMBL/GenBank/DDBJ databases">
        <title>Pervasive Adenine N6-methylation of Active Genes in Fungi.</title>
        <authorList>
            <consortium name="DOE Joint Genome Institute"/>
            <person name="Mondo S.J."/>
            <person name="Dannebaum R.O."/>
            <person name="Kuo R.C."/>
            <person name="Labutti K."/>
            <person name="Haridas S."/>
            <person name="Kuo A."/>
            <person name="Salamov A."/>
            <person name="Ahrendt S.R."/>
            <person name="Lipzen A."/>
            <person name="Sullivan W."/>
            <person name="Andreopoulos W.B."/>
            <person name="Clum A."/>
            <person name="Lindquist E."/>
            <person name="Daum C."/>
            <person name="Ramamoorthy G.K."/>
            <person name="Gryganskyi A."/>
            <person name="Culley D."/>
            <person name="Magnuson J.K."/>
            <person name="James T.Y."/>
            <person name="O'Malley M.A."/>
            <person name="Stajich J.E."/>
            <person name="Spatafora J.W."/>
            <person name="Visel A."/>
            <person name="Grigoriev I.V."/>
        </authorList>
    </citation>
    <scope>NUCLEOTIDE SEQUENCE [LARGE SCALE GENOMIC DNA]</scope>
    <source>
        <strain evidence="2 3">PL171</strain>
    </source>
</reference>
<evidence type="ECO:0000313" key="3">
    <source>
        <dbReference type="Proteomes" id="UP000193411"/>
    </source>
</evidence>
<comment type="caution">
    <text evidence="2">The sequence shown here is derived from an EMBL/GenBank/DDBJ whole genome shotgun (WGS) entry which is preliminary data.</text>
</comment>
<accession>A0A1Y2HHT8</accession>
<sequence length="150" mass="15781">MPGSSGRVQKATLTRSSSHSLNIALCYCKHFIRIRICRASCGRSCSQKQKTDNSLKSRAAQGTVTPFKADGPVPSIPIPIALVRSLPPQPTTVMSSQSHSQPDANPGLADASNSSIARPLQDIDLARDSDSDDNHDSPPGPAVAPPNGRA</sequence>
<feature type="compositionally biased region" description="Basic and acidic residues" evidence="1">
    <location>
        <begin position="124"/>
        <end position="136"/>
    </location>
</feature>
<evidence type="ECO:0000313" key="2">
    <source>
        <dbReference type="EMBL" id="ORZ34089.1"/>
    </source>
</evidence>
<dbReference type="EMBL" id="MCFL01000031">
    <property type="protein sequence ID" value="ORZ34089.1"/>
    <property type="molecule type" value="Genomic_DNA"/>
</dbReference>
<gene>
    <name evidence="2" type="ORF">BCR44DRAFT_1182405</name>
</gene>
<protein>
    <submittedName>
        <fullName evidence="2">Uncharacterized protein</fullName>
    </submittedName>
</protein>
<dbReference type="AlphaFoldDB" id="A0A1Y2HHT8"/>
<evidence type="ECO:0000256" key="1">
    <source>
        <dbReference type="SAM" id="MobiDB-lite"/>
    </source>
</evidence>
<organism evidence="2 3">
    <name type="scientific">Catenaria anguillulae PL171</name>
    <dbReference type="NCBI Taxonomy" id="765915"/>
    <lineage>
        <taxon>Eukaryota</taxon>
        <taxon>Fungi</taxon>
        <taxon>Fungi incertae sedis</taxon>
        <taxon>Blastocladiomycota</taxon>
        <taxon>Blastocladiomycetes</taxon>
        <taxon>Blastocladiales</taxon>
        <taxon>Catenariaceae</taxon>
        <taxon>Catenaria</taxon>
    </lineage>
</organism>
<name>A0A1Y2HHT8_9FUNG</name>
<feature type="region of interest" description="Disordered" evidence="1">
    <location>
        <begin position="44"/>
        <end position="74"/>
    </location>
</feature>
<dbReference type="Proteomes" id="UP000193411">
    <property type="component" value="Unassembled WGS sequence"/>
</dbReference>
<keyword evidence="3" id="KW-1185">Reference proteome</keyword>